<proteinExistence type="predicted"/>
<dbReference type="AlphaFoldDB" id="A0A4Y2RDB0"/>
<protein>
    <submittedName>
        <fullName evidence="2">Uncharacterized protein</fullName>
    </submittedName>
</protein>
<dbReference type="EMBL" id="BGPR01016396">
    <property type="protein sequence ID" value="GBN72835.1"/>
    <property type="molecule type" value="Genomic_DNA"/>
</dbReference>
<keyword evidence="3" id="KW-1185">Reference proteome</keyword>
<name>A0A4Y2RDB0_ARAVE</name>
<evidence type="ECO:0000313" key="2">
    <source>
        <dbReference type="EMBL" id="GBN72835.1"/>
    </source>
</evidence>
<evidence type="ECO:0000256" key="1">
    <source>
        <dbReference type="SAM" id="MobiDB-lite"/>
    </source>
</evidence>
<accession>A0A4Y2RDB0</accession>
<organism evidence="2 3">
    <name type="scientific">Araneus ventricosus</name>
    <name type="common">Orbweaver spider</name>
    <name type="synonym">Epeira ventricosa</name>
    <dbReference type="NCBI Taxonomy" id="182803"/>
    <lineage>
        <taxon>Eukaryota</taxon>
        <taxon>Metazoa</taxon>
        <taxon>Ecdysozoa</taxon>
        <taxon>Arthropoda</taxon>
        <taxon>Chelicerata</taxon>
        <taxon>Arachnida</taxon>
        <taxon>Araneae</taxon>
        <taxon>Araneomorphae</taxon>
        <taxon>Entelegynae</taxon>
        <taxon>Araneoidea</taxon>
        <taxon>Araneidae</taxon>
        <taxon>Araneus</taxon>
    </lineage>
</organism>
<comment type="caution">
    <text evidence="2">The sequence shown here is derived from an EMBL/GenBank/DDBJ whole genome shotgun (WGS) entry which is preliminary data.</text>
</comment>
<dbReference type="Proteomes" id="UP000499080">
    <property type="component" value="Unassembled WGS sequence"/>
</dbReference>
<evidence type="ECO:0000313" key="3">
    <source>
        <dbReference type="Proteomes" id="UP000499080"/>
    </source>
</evidence>
<sequence length="90" mass="10135">MALTHTSQSKDTQITNRMPPNRLLQQYMFHMTTTTGVVHCRRVKNPSTAESERFRQWSLVPGSRKTTSPTKLYPSPSASLFTCCGCGLNE</sequence>
<gene>
    <name evidence="2" type="ORF">AVEN_136702_1</name>
</gene>
<reference evidence="2 3" key="1">
    <citation type="journal article" date="2019" name="Sci. Rep.">
        <title>Orb-weaving spider Araneus ventricosus genome elucidates the spidroin gene catalogue.</title>
        <authorList>
            <person name="Kono N."/>
            <person name="Nakamura H."/>
            <person name="Ohtoshi R."/>
            <person name="Moran D.A.P."/>
            <person name="Shinohara A."/>
            <person name="Yoshida Y."/>
            <person name="Fujiwara M."/>
            <person name="Mori M."/>
            <person name="Tomita M."/>
            <person name="Arakawa K."/>
        </authorList>
    </citation>
    <scope>NUCLEOTIDE SEQUENCE [LARGE SCALE GENOMIC DNA]</scope>
</reference>
<feature type="compositionally biased region" description="Polar residues" evidence="1">
    <location>
        <begin position="1"/>
        <end position="18"/>
    </location>
</feature>
<feature type="region of interest" description="Disordered" evidence="1">
    <location>
        <begin position="1"/>
        <end position="20"/>
    </location>
</feature>